<dbReference type="Gene3D" id="3.40.50.300">
    <property type="entry name" value="P-loop containing nucleotide triphosphate hydrolases"/>
    <property type="match status" value="1"/>
</dbReference>
<name>A0ABQ6Y935_9GAMM</name>
<dbReference type="InterPro" id="IPR001482">
    <property type="entry name" value="T2SS/T4SS_dom"/>
</dbReference>
<reference evidence="3 4" key="1">
    <citation type="submission" date="2012-09" db="EMBL/GenBank/DDBJ databases">
        <title>Genome Sequence of alkane-degrading Bacterium Alcanivorax sp. 6-D-6.</title>
        <authorList>
            <person name="Lai Q."/>
            <person name="Shao Z."/>
        </authorList>
    </citation>
    <scope>NUCLEOTIDE SEQUENCE [LARGE SCALE GENOMIC DNA]</scope>
    <source>
        <strain evidence="3 4">6-D-6</strain>
    </source>
</reference>
<dbReference type="Proteomes" id="UP000771797">
    <property type="component" value="Unassembled WGS sequence"/>
</dbReference>
<dbReference type="EMBL" id="AQPF01000013">
    <property type="protein sequence ID" value="KAF0805791.1"/>
    <property type="molecule type" value="Genomic_DNA"/>
</dbReference>
<dbReference type="Pfam" id="PF00437">
    <property type="entry name" value="T2SSE"/>
    <property type="match status" value="1"/>
</dbReference>
<dbReference type="PANTHER" id="PTHR30486">
    <property type="entry name" value="TWITCHING MOTILITY PROTEIN PILT"/>
    <property type="match status" value="1"/>
</dbReference>
<comment type="similarity">
    <text evidence="1">Belongs to the GSP E family.</text>
</comment>
<comment type="caution">
    <text evidence="3">The sequence shown here is derived from an EMBL/GenBank/DDBJ whole genome shotgun (WGS) entry which is preliminary data.</text>
</comment>
<dbReference type="RefSeq" id="WP_097059032.1">
    <property type="nucleotide sequence ID" value="NZ_AQPF01000013.1"/>
</dbReference>
<evidence type="ECO:0000256" key="1">
    <source>
        <dbReference type="ARBA" id="ARBA00006611"/>
    </source>
</evidence>
<protein>
    <submittedName>
        <fullName evidence="3">Type II secretion system protein</fullName>
    </submittedName>
</protein>
<sequence>MTGRIDQEYQTLKDHTHRWVVERLDEAGIEVGRASRERLNDFVRGQVSQYISQNRVPLSTQDLNQLIRDTLDEVTGFGPLEPLLADERINDILVNGPNQVFVEIAGVLQHARVRFINDEHILRIIRRMLAPLGRRLDEASPMVDARLPDGSRVNAVIPPLALEGATLSIRKFTGNHLSAKDLIARGSMTEACLDVLVRAVESRRNIIVSGGTGTGKTTMLNLISQYIPREERVLTIEDSAELVLHHPHVVRLETRPANTEGKGRITARDLVINALRMRPDRIILGEVRSGEIIELLQAMNTGHEGSMSTIHANSTRDALVRIETLLAVNGYDASEKAIGRLIGSALDIIIQLVRMPDGRRRVSDVVALAPTADNPYNMDYLYRSEDHEYA</sequence>
<evidence type="ECO:0000313" key="3">
    <source>
        <dbReference type="EMBL" id="KAF0805791.1"/>
    </source>
</evidence>
<dbReference type="SUPFAM" id="SSF52540">
    <property type="entry name" value="P-loop containing nucleoside triphosphate hydrolases"/>
    <property type="match status" value="1"/>
</dbReference>
<accession>A0ABQ6Y935</accession>
<evidence type="ECO:0000313" key="4">
    <source>
        <dbReference type="Proteomes" id="UP000771797"/>
    </source>
</evidence>
<proteinExistence type="inferred from homology"/>
<feature type="domain" description="AAA+ ATPase" evidence="2">
    <location>
        <begin position="202"/>
        <end position="356"/>
    </location>
</feature>
<dbReference type="CDD" id="cd01130">
    <property type="entry name" value="VirB11-like_ATPase"/>
    <property type="match status" value="1"/>
</dbReference>
<dbReference type="InterPro" id="IPR003593">
    <property type="entry name" value="AAA+_ATPase"/>
</dbReference>
<organism evidence="3 4">
    <name type="scientific">Alcanivorax xiamenensis</name>
    <dbReference type="NCBI Taxonomy" id="1177156"/>
    <lineage>
        <taxon>Bacteria</taxon>
        <taxon>Pseudomonadati</taxon>
        <taxon>Pseudomonadota</taxon>
        <taxon>Gammaproteobacteria</taxon>
        <taxon>Oceanospirillales</taxon>
        <taxon>Alcanivoracaceae</taxon>
        <taxon>Alcanivorax</taxon>
    </lineage>
</organism>
<dbReference type="InterPro" id="IPR027417">
    <property type="entry name" value="P-loop_NTPase"/>
</dbReference>
<dbReference type="InterPro" id="IPR050921">
    <property type="entry name" value="T4SS_GSP_E_ATPase"/>
</dbReference>
<dbReference type="SMART" id="SM00382">
    <property type="entry name" value="AAA"/>
    <property type="match status" value="1"/>
</dbReference>
<dbReference type="PANTHER" id="PTHR30486:SF15">
    <property type="entry name" value="TYPE II_IV SECRETION SYSTEM ATPASE"/>
    <property type="match status" value="1"/>
</dbReference>
<keyword evidence="4" id="KW-1185">Reference proteome</keyword>
<evidence type="ECO:0000259" key="2">
    <source>
        <dbReference type="SMART" id="SM00382"/>
    </source>
</evidence>
<gene>
    <name evidence="3" type="ORF">A6D6_02052</name>
</gene>
<dbReference type="Gene3D" id="3.30.450.380">
    <property type="match status" value="1"/>
</dbReference>